<evidence type="ECO:0000313" key="1">
    <source>
        <dbReference type="EMBL" id="CAG8593037.1"/>
    </source>
</evidence>
<gene>
    <name evidence="1" type="ORF">AMORRO_LOCUS7432</name>
</gene>
<accession>A0A9N9C6I3</accession>
<keyword evidence="2" id="KW-1185">Reference proteome</keyword>
<sequence length="162" mass="18776">MSYDSEHYEPMGLKNIVCHFPNKALEKCYKCKKRQNLTYGFCPSCDFEPWTSGNQLVNEFIIKRQTRVEKHVALKRLTGSENYLKEFLREVRQSRNKGIPECADRKYGFNLATEIIGGLRLKFTEETPEKCRKIINACCDLKPEKATINEGVTAAILISYRQ</sequence>
<dbReference type="Proteomes" id="UP000789342">
    <property type="component" value="Unassembled WGS sequence"/>
</dbReference>
<comment type="caution">
    <text evidence="1">The sequence shown here is derived from an EMBL/GenBank/DDBJ whole genome shotgun (WGS) entry which is preliminary data.</text>
</comment>
<reference evidence="1" key="1">
    <citation type="submission" date="2021-06" db="EMBL/GenBank/DDBJ databases">
        <authorList>
            <person name="Kallberg Y."/>
            <person name="Tangrot J."/>
            <person name="Rosling A."/>
        </authorList>
    </citation>
    <scope>NUCLEOTIDE SEQUENCE</scope>
    <source>
        <strain evidence="1">CL551</strain>
    </source>
</reference>
<protein>
    <submittedName>
        <fullName evidence="1">503_t:CDS:1</fullName>
    </submittedName>
</protein>
<organism evidence="1 2">
    <name type="scientific">Acaulospora morrowiae</name>
    <dbReference type="NCBI Taxonomy" id="94023"/>
    <lineage>
        <taxon>Eukaryota</taxon>
        <taxon>Fungi</taxon>
        <taxon>Fungi incertae sedis</taxon>
        <taxon>Mucoromycota</taxon>
        <taxon>Glomeromycotina</taxon>
        <taxon>Glomeromycetes</taxon>
        <taxon>Diversisporales</taxon>
        <taxon>Acaulosporaceae</taxon>
        <taxon>Acaulospora</taxon>
    </lineage>
</organism>
<name>A0A9N9C6I3_9GLOM</name>
<proteinExistence type="predicted"/>
<dbReference type="EMBL" id="CAJVPV010005583">
    <property type="protein sequence ID" value="CAG8593037.1"/>
    <property type="molecule type" value="Genomic_DNA"/>
</dbReference>
<evidence type="ECO:0000313" key="2">
    <source>
        <dbReference type="Proteomes" id="UP000789342"/>
    </source>
</evidence>
<dbReference type="AlphaFoldDB" id="A0A9N9C6I3"/>